<evidence type="ECO:0000256" key="1">
    <source>
        <dbReference type="ARBA" id="ARBA00004561"/>
    </source>
</evidence>
<sequence>MISAKKIALIAILATSAGSALAIDGTIQFRGAFTETPCVININGSNTNSTAAVSVPLGTWATENFANNVGATTDLKPITFTLSSCPDMTQANIRFNGQADTVNSKLFAIQSGSDTASNVGIGLYKTSNTTDFIEPNTQSLTVPLTSSSGDVTVYASYMTTDATVGGGAANADVTIDISYE</sequence>
<comment type="similarity">
    <text evidence="2">Belongs to the fimbrial protein family.</text>
</comment>
<dbReference type="SUPFAM" id="SSF49401">
    <property type="entry name" value="Bacterial adhesins"/>
    <property type="match status" value="1"/>
</dbReference>
<dbReference type="GO" id="GO:0043709">
    <property type="term" value="P:cell adhesion involved in single-species biofilm formation"/>
    <property type="evidence" value="ECO:0007669"/>
    <property type="project" value="TreeGrafter"/>
</dbReference>
<dbReference type="InterPro" id="IPR000259">
    <property type="entry name" value="Adhesion_dom_fimbrial"/>
</dbReference>
<keyword evidence="3 5" id="KW-0732">Signal</keyword>
<dbReference type="Pfam" id="PF00419">
    <property type="entry name" value="Fimbrial"/>
    <property type="match status" value="1"/>
</dbReference>
<comment type="subcellular location">
    <subcellularLocation>
        <location evidence="1">Fimbrium</location>
    </subcellularLocation>
</comment>
<dbReference type="InterPro" id="IPR008966">
    <property type="entry name" value="Adhesion_dom_sf"/>
</dbReference>
<protein>
    <submittedName>
        <fullName evidence="7">Fimbrial protein</fullName>
    </submittedName>
</protein>
<evidence type="ECO:0000259" key="6">
    <source>
        <dbReference type="Pfam" id="PF00419"/>
    </source>
</evidence>
<accession>A0AB35LFB1</accession>
<gene>
    <name evidence="7" type="ORF">QDQ51_19410</name>
</gene>
<comment type="caution">
    <text evidence="7">The sequence shown here is derived from an EMBL/GenBank/DDBJ whole genome shotgun (WGS) entry which is preliminary data.</text>
</comment>
<proteinExistence type="inferred from homology"/>
<reference evidence="7" key="2">
    <citation type="submission" date="2023-10" db="EMBL/GenBank/DDBJ databases">
        <title>Analysis of Resistance Genes of Carbapenem-resistant Providencia rettgeri.</title>
        <authorList>
            <person name="Liu M."/>
        </authorList>
    </citation>
    <scope>NUCLEOTIDE SEQUENCE</scope>
    <source>
        <strain evidence="7">QITACRE101</strain>
    </source>
</reference>
<evidence type="ECO:0000256" key="3">
    <source>
        <dbReference type="ARBA" id="ARBA00022729"/>
    </source>
</evidence>
<feature type="domain" description="Fimbrial-type adhesion" evidence="6">
    <location>
        <begin position="27"/>
        <end position="179"/>
    </location>
</feature>
<dbReference type="RefSeq" id="WP_110592922.1">
    <property type="nucleotide sequence ID" value="NZ_ABEXOC020000039.1"/>
</dbReference>
<name>A0AB35LFB1_PRORE</name>
<evidence type="ECO:0000256" key="5">
    <source>
        <dbReference type="SAM" id="SignalP"/>
    </source>
</evidence>
<dbReference type="Gene3D" id="2.60.40.1090">
    <property type="entry name" value="Fimbrial-type adhesion domain"/>
    <property type="match status" value="1"/>
</dbReference>
<evidence type="ECO:0000313" key="7">
    <source>
        <dbReference type="EMBL" id="MDH2307571.1"/>
    </source>
</evidence>
<dbReference type="PANTHER" id="PTHR33420">
    <property type="entry name" value="FIMBRIAL SUBUNIT ELFA-RELATED"/>
    <property type="match status" value="1"/>
</dbReference>
<dbReference type="InterPro" id="IPR050263">
    <property type="entry name" value="Bact_Fimbrial_Adh_Pro"/>
</dbReference>
<organism evidence="7 8">
    <name type="scientific">Providencia rettgeri</name>
    <dbReference type="NCBI Taxonomy" id="587"/>
    <lineage>
        <taxon>Bacteria</taxon>
        <taxon>Pseudomonadati</taxon>
        <taxon>Pseudomonadota</taxon>
        <taxon>Gammaproteobacteria</taxon>
        <taxon>Enterobacterales</taxon>
        <taxon>Morganellaceae</taxon>
        <taxon>Providencia</taxon>
    </lineage>
</organism>
<dbReference type="InterPro" id="IPR036937">
    <property type="entry name" value="Adhesion_dom_fimbrial_sf"/>
</dbReference>
<reference evidence="7" key="1">
    <citation type="submission" date="2023-04" db="EMBL/GenBank/DDBJ databases">
        <authorList>
            <person name="Li W."/>
        </authorList>
    </citation>
    <scope>NUCLEOTIDE SEQUENCE</scope>
    <source>
        <strain evidence="7">QITACRE101</strain>
    </source>
</reference>
<feature type="chain" id="PRO_5044209932" evidence="5">
    <location>
        <begin position="23"/>
        <end position="180"/>
    </location>
</feature>
<evidence type="ECO:0000256" key="4">
    <source>
        <dbReference type="ARBA" id="ARBA00023263"/>
    </source>
</evidence>
<dbReference type="PANTHER" id="PTHR33420:SF3">
    <property type="entry name" value="FIMBRIAL SUBUNIT ELFA"/>
    <property type="match status" value="1"/>
</dbReference>
<dbReference type="Proteomes" id="UP001162044">
    <property type="component" value="Unassembled WGS sequence"/>
</dbReference>
<keyword evidence="4" id="KW-0281">Fimbrium</keyword>
<evidence type="ECO:0000256" key="2">
    <source>
        <dbReference type="ARBA" id="ARBA00006671"/>
    </source>
</evidence>
<dbReference type="AlphaFoldDB" id="A0AB35LFB1"/>
<dbReference type="GO" id="GO:0009289">
    <property type="term" value="C:pilus"/>
    <property type="evidence" value="ECO:0007669"/>
    <property type="project" value="UniProtKB-SubCell"/>
</dbReference>
<evidence type="ECO:0000313" key="8">
    <source>
        <dbReference type="Proteomes" id="UP001162044"/>
    </source>
</evidence>
<feature type="signal peptide" evidence="5">
    <location>
        <begin position="1"/>
        <end position="22"/>
    </location>
</feature>
<dbReference type="EMBL" id="JARVQW010000014">
    <property type="protein sequence ID" value="MDH2307571.1"/>
    <property type="molecule type" value="Genomic_DNA"/>
</dbReference>